<proteinExistence type="predicted"/>
<feature type="domain" description="CCHC-type" evidence="2">
    <location>
        <begin position="91"/>
        <end position="105"/>
    </location>
</feature>
<name>A0A1X0S000_RHIZD</name>
<keyword evidence="1" id="KW-0862">Zinc</keyword>
<evidence type="ECO:0000256" key="1">
    <source>
        <dbReference type="PROSITE-ProRule" id="PRU00047"/>
    </source>
</evidence>
<dbReference type="EMBL" id="KV921351">
    <property type="protein sequence ID" value="ORE17587.1"/>
    <property type="molecule type" value="Genomic_DNA"/>
</dbReference>
<evidence type="ECO:0000259" key="2">
    <source>
        <dbReference type="PROSITE" id="PS50158"/>
    </source>
</evidence>
<gene>
    <name evidence="3" type="ORF">BCV71DRAFT_127826</name>
</gene>
<accession>A0A1X0S000</accession>
<sequence length="108" mass="12816">MHTNSHKLKTECVNMLKSPFKKKTIPYIIYKHYSYYFFSSFLIDFLYCIHTFKNHITTPEMNSSLVNNQMVIHTQLVNHGLKPLDLTHGQCSWCGKYGHRQSKCPYLR</sequence>
<keyword evidence="1" id="KW-0479">Metal-binding</keyword>
<dbReference type="SUPFAM" id="SSF57756">
    <property type="entry name" value="Retrovirus zinc finger-like domains"/>
    <property type="match status" value="1"/>
</dbReference>
<organism evidence="3 4">
    <name type="scientific">Rhizopus microsporus</name>
    <dbReference type="NCBI Taxonomy" id="58291"/>
    <lineage>
        <taxon>Eukaryota</taxon>
        <taxon>Fungi</taxon>
        <taxon>Fungi incertae sedis</taxon>
        <taxon>Mucoromycota</taxon>
        <taxon>Mucoromycotina</taxon>
        <taxon>Mucoromycetes</taxon>
        <taxon>Mucorales</taxon>
        <taxon>Mucorineae</taxon>
        <taxon>Rhizopodaceae</taxon>
        <taxon>Rhizopus</taxon>
    </lineage>
</organism>
<evidence type="ECO:0000313" key="3">
    <source>
        <dbReference type="EMBL" id="ORE17587.1"/>
    </source>
</evidence>
<dbReference type="Proteomes" id="UP000242381">
    <property type="component" value="Unassembled WGS sequence"/>
</dbReference>
<reference evidence="3 4" key="1">
    <citation type="journal article" date="2016" name="Proc. Natl. Acad. Sci. U.S.A.">
        <title>Lipid metabolic changes in an early divergent fungus govern the establishment of a mutualistic symbiosis with endobacteria.</title>
        <authorList>
            <person name="Lastovetsky O.A."/>
            <person name="Gaspar M.L."/>
            <person name="Mondo S.J."/>
            <person name="LaButti K.M."/>
            <person name="Sandor L."/>
            <person name="Grigoriev I.V."/>
            <person name="Henry S.A."/>
            <person name="Pawlowska T.E."/>
        </authorList>
    </citation>
    <scope>NUCLEOTIDE SEQUENCE [LARGE SCALE GENOMIC DNA]</scope>
    <source>
        <strain evidence="3 4">ATCC 11559</strain>
    </source>
</reference>
<protein>
    <recommendedName>
        <fullName evidence="2">CCHC-type domain-containing protein</fullName>
    </recommendedName>
</protein>
<dbReference type="GO" id="GO:0003676">
    <property type="term" value="F:nucleic acid binding"/>
    <property type="evidence" value="ECO:0007669"/>
    <property type="project" value="InterPro"/>
</dbReference>
<dbReference type="AlphaFoldDB" id="A0A1X0S000"/>
<dbReference type="PROSITE" id="PS50158">
    <property type="entry name" value="ZF_CCHC"/>
    <property type="match status" value="1"/>
</dbReference>
<keyword evidence="1" id="KW-0863">Zinc-finger</keyword>
<evidence type="ECO:0000313" key="4">
    <source>
        <dbReference type="Proteomes" id="UP000242381"/>
    </source>
</evidence>
<dbReference type="InterPro" id="IPR001878">
    <property type="entry name" value="Znf_CCHC"/>
</dbReference>
<dbReference type="InterPro" id="IPR036875">
    <property type="entry name" value="Znf_CCHC_sf"/>
</dbReference>
<dbReference type="GO" id="GO:0008270">
    <property type="term" value="F:zinc ion binding"/>
    <property type="evidence" value="ECO:0007669"/>
    <property type="project" value="UniProtKB-KW"/>
</dbReference>